<proteinExistence type="predicted"/>
<dbReference type="RefSeq" id="WP_013022961.1">
    <property type="nucleotide sequence ID" value="NC_013949.1"/>
</dbReference>
<organism evidence="1 2">
    <name type="scientific">Helicobacter mustelae (strain ATCC 43772 / CCUG 25715 / CIP 103759 / LMG 18044 / NCTC 12198 / R85-136P)</name>
    <name type="common">Campylobacter mustelae</name>
    <dbReference type="NCBI Taxonomy" id="679897"/>
    <lineage>
        <taxon>Bacteria</taxon>
        <taxon>Pseudomonadati</taxon>
        <taxon>Campylobacterota</taxon>
        <taxon>Epsilonproteobacteria</taxon>
        <taxon>Campylobacterales</taxon>
        <taxon>Helicobacteraceae</taxon>
        <taxon>Helicobacter</taxon>
    </lineage>
</organism>
<dbReference type="STRING" id="679897.HMU06160"/>
<dbReference type="AlphaFoldDB" id="D3UHA5"/>
<protein>
    <submittedName>
        <fullName evidence="1">Putative biotin synthesis protein</fullName>
    </submittedName>
</protein>
<dbReference type="eggNOG" id="COG0500">
    <property type="taxonomic scope" value="Bacteria"/>
</dbReference>
<gene>
    <name evidence="1" type="primary">bioC</name>
    <name evidence="1" type="ordered locus">HMU06160</name>
</gene>
<evidence type="ECO:0000313" key="1">
    <source>
        <dbReference type="EMBL" id="CBG39877.1"/>
    </source>
</evidence>
<dbReference type="KEGG" id="hms:HMU06160"/>
<reference evidence="1 2" key="1">
    <citation type="journal article" date="2010" name="BMC Genomics">
        <title>Comparative genomics and proteomics of Helicobacter mustelae, an ulcerogenic and carcinogenic gastric pathogen.</title>
        <authorList>
            <person name="O'Toole P.W."/>
            <person name="Snelling W.J."/>
            <person name="Canchaya C."/>
            <person name="Forde B.M."/>
            <person name="Hardie K.R."/>
            <person name="Josenhans C."/>
            <person name="Graham R.L.J."/>
            <person name="McMullan G."/>
            <person name="Parkhill J."/>
            <person name="Belda E."/>
            <person name="Bentley S.D."/>
        </authorList>
    </citation>
    <scope>NUCLEOTIDE SEQUENCE [LARGE SCALE GENOMIC DNA]</scope>
    <source>
        <strain evidence="2">ATCC 43772 / LMG 18044 / NCTC 12198 / 12198</strain>
    </source>
</reference>
<dbReference type="SUPFAM" id="SSF53335">
    <property type="entry name" value="S-adenosyl-L-methionine-dependent methyltransferases"/>
    <property type="match status" value="1"/>
</dbReference>
<dbReference type="Proteomes" id="UP000001522">
    <property type="component" value="Chromosome"/>
</dbReference>
<dbReference type="EMBL" id="FN555004">
    <property type="protein sequence ID" value="CBG39877.1"/>
    <property type="molecule type" value="Genomic_DNA"/>
</dbReference>
<dbReference type="HOGENOM" id="CLU_046586_1_0_7"/>
<dbReference type="CDD" id="cd02440">
    <property type="entry name" value="AdoMet_MTases"/>
    <property type="match status" value="1"/>
</dbReference>
<keyword evidence="2" id="KW-1185">Reference proteome</keyword>
<sequence length="234" mass="27354">MKDLIKKRFLRAEHSYNAHAIIQNQMQDKLLSLLPKKSFDSIFEFGAGTGGFTQKITHCLQYERFLCNDIIDYAHHFPPQIEFFSFDMNEANLHLASKTFDLILSNACMQWLNQELFFKNLDLFSKKDSILAITCFGKENLYEIRELTGFGLPYLELACYEKFLKQNWKILHLFEERVCLSFGRALEVFSHLQSTGTNALAKDAKITKKTLQDLENKYHNTLTYHPIYLVAQRC</sequence>
<name>D3UHA5_HELM1</name>
<dbReference type="InterPro" id="IPR029063">
    <property type="entry name" value="SAM-dependent_MTases_sf"/>
</dbReference>
<evidence type="ECO:0000313" key="2">
    <source>
        <dbReference type="Proteomes" id="UP000001522"/>
    </source>
</evidence>
<accession>D3UHA5</accession>
<dbReference type="Gene3D" id="3.40.50.150">
    <property type="entry name" value="Vaccinia Virus protein VP39"/>
    <property type="match status" value="1"/>
</dbReference>